<evidence type="ECO:0000313" key="7">
    <source>
        <dbReference type="Proteomes" id="UP000611629"/>
    </source>
</evidence>
<dbReference type="SUPFAM" id="SSF56425">
    <property type="entry name" value="Succinate dehydrogenase/fumarate reductase flavoprotein, catalytic domain"/>
    <property type="match status" value="1"/>
</dbReference>
<dbReference type="RefSeq" id="WP_179237051.1">
    <property type="nucleotide sequence ID" value="NZ_JACBNQ010000002.1"/>
</dbReference>
<gene>
    <name evidence="6" type="ORF">HZF24_04380</name>
</gene>
<keyword evidence="1" id="KW-0285">Flavoprotein</keyword>
<dbReference type="PANTHER" id="PTHR11632:SF51">
    <property type="entry name" value="SUCCINATE DEHYDROGENASE [UBIQUINONE] FLAVOPROTEIN SUBUNIT, MITOCHONDRIAL"/>
    <property type="match status" value="1"/>
</dbReference>
<dbReference type="Gene3D" id="3.50.50.60">
    <property type="entry name" value="FAD/NAD(P)-binding domain"/>
    <property type="match status" value="1"/>
</dbReference>
<organism evidence="6 7">
    <name type="scientific">Sedimentibacter hydroxybenzoicus DSM 7310</name>
    <dbReference type="NCBI Taxonomy" id="1123245"/>
    <lineage>
        <taxon>Bacteria</taxon>
        <taxon>Bacillati</taxon>
        <taxon>Bacillota</taxon>
        <taxon>Tissierellia</taxon>
        <taxon>Sedimentibacter</taxon>
    </lineage>
</organism>
<reference evidence="6" key="1">
    <citation type="submission" date="2020-07" db="EMBL/GenBank/DDBJ databases">
        <title>Genomic analysis of a strain of Sedimentibacter Hydroxybenzoicus DSM7310.</title>
        <authorList>
            <person name="Ma S."/>
        </authorList>
    </citation>
    <scope>NUCLEOTIDE SEQUENCE</scope>
    <source>
        <strain evidence="6">DSM 7310</strain>
    </source>
</reference>
<dbReference type="GO" id="GO:0033765">
    <property type="term" value="F:steroid dehydrogenase activity, acting on the CH-CH group of donors"/>
    <property type="evidence" value="ECO:0007669"/>
    <property type="project" value="UniProtKB-ARBA"/>
</dbReference>
<feature type="domain" description="Fumarate reductase/succinate dehydrogenase flavoprotein-like C-terminal" evidence="5">
    <location>
        <begin position="448"/>
        <end position="563"/>
    </location>
</feature>
<dbReference type="InterPro" id="IPR036188">
    <property type="entry name" value="FAD/NAD-bd_sf"/>
</dbReference>
<accession>A0A974GVG7</accession>
<evidence type="ECO:0000256" key="2">
    <source>
        <dbReference type="ARBA" id="ARBA00023002"/>
    </source>
</evidence>
<feature type="domain" description="FAD-dependent oxidoreductase 2 FAD-binding" evidence="4">
    <location>
        <begin position="10"/>
        <end position="392"/>
    </location>
</feature>
<dbReference type="PRINTS" id="PR00368">
    <property type="entry name" value="FADPNR"/>
</dbReference>
<comment type="caution">
    <text evidence="6">The sequence shown here is derived from an EMBL/GenBank/DDBJ whole genome shotgun (WGS) entry which is preliminary data.</text>
</comment>
<dbReference type="PRINTS" id="PR00411">
    <property type="entry name" value="PNDRDTASEI"/>
</dbReference>
<evidence type="ECO:0000313" key="6">
    <source>
        <dbReference type="EMBL" id="NYB73372.1"/>
    </source>
</evidence>
<dbReference type="Proteomes" id="UP000611629">
    <property type="component" value="Unassembled WGS sequence"/>
</dbReference>
<name>A0A974GVG7_SEDHY</name>
<dbReference type="SUPFAM" id="SSF51905">
    <property type="entry name" value="FAD/NAD(P)-binding domain"/>
    <property type="match status" value="1"/>
</dbReference>
<keyword evidence="2" id="KW-0560">Oxidoreductase</keyword>
<keyword evidence="7" id="KW-1185">Reference proteome</keyword>
<protein>
    <submittedName>
        <fullName evidence="6">FAD-binding protein</fullName>
    </submittedName>
</protein>
<dbReference type="Gene3D" id="1.20.58.100">
    <property type="entry name" value="Fumarate reductase/succinate dehydrogenase flavoprotein-like, C-terminal domain"/>
    <property type="match status" value="1"/>
</dbReference>
<dbReference type="InterPro" id="IPR030664">
    <property type="entry name" value="SdhA/FrdA/AprA"/>
</dbReference>
<feature type="active site" description="Proton acceptor" evidence="3">
    <location>
        <position position="284"/>
    </location>
</feature>
<dbReference type="InterPro" id="IPR003953">
    <property type="entry name" value="FAD-dep_OxRdtase_2_FAD-bd"/>
</dbReference>
<dbReference type="InterPro" id="IPR027477">
    <property type="entry name" value="Succ_DH/fumarate_Rdtase_cat_sf"/>
</dbReference>
<evidence type="ECO:0000256" key="1">
    <source>
        <dbReference type="ARBA" id="ARBA00022630"/>
    </source>
</evidence>
<evidence type="ECO:0000259" key="5">
    <source>
        <dbReference type="Pfam" id="PF02910"/>
    </source>
</evidence>
<dbReference type="AlphaFoldDB" id="A0A974GVG7"/>
<proteinExistence type="predicted"/>
<dbReference type="InterPro" id="IPR037099">
    <property type="entry name" value="Fum_R/Succ_DH_flav-like_C_sf"/>
</dbReference>
<dbReference type="PIRSF" id="PIRSF000171">
    <property type="entry name" value="SDHA_APRA_LASPO"/>
    <property type="match status" value="1"/>
</dbReference>
<dbReference type="InterPro" id="IPR015939">
    <property type="entry name" value="Fum_Rdtase/Succ_DH_flav-like_C"/>
</dbReference>
<dbReference type="Gene3D" id="3.90.700.10">
    <property type="entry name" value="Succinate dehydrogenase/fumarate reductase flavoprotein, catalytic domain"/>
    <property type="match status" value="1"/>
</dbReference>
<dbReference type="SUPFAM" id="SSF46977">
    <property type="entry name" value="Succinate dehydrogenase/fumarate reductase flavoprotein C-terminal domain"/>
    <property type="match status" value="1"/>
</dbReference>
<dbReference type="PANTHER" id="PTHR11632">
    <property type="entry name" value="SUCCINATE DEHYDROGENASE 2 FLAVOPROTEIN SUBUNIT"/>
    <property type="match status" value="1"/>
</dbReference>
<dbReference type="Pfam" id="PF02910">
    <property type="entry name" value="Succ_DH_flav_C"/>
    <property type="match status" value="1"/>
</dbReference>
<dbReference type="EMBL" id="JACBNQ010000002">
    <property type="protein sequence ID" value="NYB73372.1"/>
    <property type="molecule type" value="Genomic_DNA"/>
</dbReference>
<dbReference type="Pfam" id="PF00890">
    <property type="entry name" value="FAD_binding_2"/>
    <property type="match status" value="1"/>
</dbReference>
<evidence type="ECO:0000259" key="4">
    <source>
        <dbReference type="Pfam" id="PF00890"/>
    </source>
</evidence>
<sequence length="569" mass="62427">MKNYNHLITDVLVIGSGGAGMRAAISAHDDGANVMILSKGRLGVSGSTVTACADVSVDSNSITKLLGFNGDIEDSKEQFAADTIKSGWGLNHKELVDVFADQAPRRVKELIDWGAKVENFAISPGHTYRRAIIIKGNNFAHTLARQIRLRPTIQVLEGVIALDIIVKDRCATGVYAVNIMNGEFTTISAKSIIIATGGAMNVFPVTTAPNDLMGDGMAMAYRAGAKMVDMEFQTFLMGCCSPSSLIGNNYPFVLMCRAGAHLYNREGERFMEKWDPERREKSTRDKIAVASTLEILEGRGGRNGGVWVSVRHIPKNLFEYYTEWYEGKKTGFDEKDFLPDLMQDGIESMPSAHFWNGGIKIDTDCSTGIEGLFAAGECAGGIHGANRLSGNAMSEILVTGNIAGHSAARTAASAQVTTPSKEEEYAYYKKLEDMFCGNGSEDPVVLKKQLQKTAWETIGPVREQKELERAIRICDEVENKIPHLCCHGDRVYNKEWIDAMSLANMCDIIRITAAAAAHRKESRSSHYRKDYNKPNDSMFCNITVEKSNGQLKMSNCSVSTQKVQGVQQI</sequence>
<evidence type="ECO:0000256" key="3">
    <source>
        <dbReference type="PIRSR" id="PIRSR000171-1"/>
    </source>
</evidence>